<evidence type="ECO:0008006" key="4">
    <source>
        <dbReference type="Google" id="ProtNLM"/>
    </source>
</evidence>
<gene>
    <name evidence="2" type="ORF">Q5H92_14705</name>
</gene>
<evidence type="ECO:0000313" key="2">
    <source>
        <dbReference type="EMBL" id="MDO7847616.1"/>
    </source>
</evidence>
<reference evidence="2" key="1">
    <citation type="submission" date="2023-07" db="EMBL/GenBank/DDBJ databases">
        <authorList>
            <person name="Kim M.K."/>
        </authorList>
    </citation>
    <scope>NUCLEOTIDE SEQUENCE</scope>
    <source>
        <strain evidence="2">M29</strain>
    </source>
</reference>
<organism evidence="2 3">
    <name type="scientific">Hymenobacter mellowenesis</name>
    <dbReference type="NCBI Taxonomy" id="3063995"/>
    <lineage>
        <taxon>Bacteria</taxon>
        <taxon>Pseudomonadati</taxon>
        <taxon>Bacteroidota</taxon>
        <taxon>Cytophagia</taxon>
        <taxon>Cytophagales</taxon>
        <taxon>Hymenobacteraceae</taxon>
        <taxon>Hymenobacter</taxon>
    </lineage>
</organism>
<dbReference type="RefSeq" id="WP_305012293.1">
    <property type="nucleotide sequence ID" value="NZ_JAUQSX010000007.1"/>
</dbReference>
<feature type="region of interest" description="Disordered" evidence="1">
    <location>
        <begin position="668"/>
        <end position="687"/>
    </location>
</feature>
<proteinExistence type="predicted"/>
<dbReference type="Proteomes" id="UP001167796">
    <property type="component" value="Unassembled WGS sequence"/>
</dbReference>
<feature type="compositionally biased region" description="Basic and acidic residues" evidence="1">
    <location>
        <begin position="802"/>
        <end position="826"/>
    </location>
</feature>
<protein>
    <recommendedName>
        <fullName evidence="4">Portal protein</fullName>
    </recommendedName>
</protein>
<sequence length="899" mass="101088">MAASPFPSTSTTNGFTRPRQKLTSAQKTEQWKKDCVMYFTSQGYQEMANGRNSKQEKQVNYNLKNSIIDPAQFEYVTDSLGLGGEFGGNPAQLVMKNLIGPKIDRLTAEEMMRPFNWMARGMGGGVMTARAEEKRRLVGEYFTAMYQNIQAGGTGSEEELAQQGVKIPKAIEKYMKSEYLDPREVTANQILEYLIKAKQLPQKFNQMFTDALITSEEYGYVGIVKGDPDLRVTNPLNFRFPYSEDLQWTHKAEWGVEERWLYPTQVMDLYQEFLSDGELDNLDDGSLSQYFNGFNSQALFVDLYSPTVNALRPHNGVMVQTCCWRSWKKVGFFSYPDPTTGEWQKTTVDDSFTIPKSMALTGATVEWEWQEEIWTGTRIGRDTVVDVRPLEFQMGYLPWVGFIHNNRNSKATSIVDLVKEDQFSYMITWWKLEMEIAKYKGSRMLYDVAMLPTTGPNAMSMNQFLYYGETVGIQFYNSMAEGPNGRPLGNAGGNMMQEINLSNNGGWINALLGVLAQIEARIDALTGVSRQREGDVKASESATGVTQAVNNSAMVTEPWFYNHNLVKGEVLTMLVEVAKEAYKDGTTLPLVVDEVYNVLNVDGETFPDSHYGVFLSNSSKDWSELQEVKQYFMAAAQKGLLPMSSIAEAIKAKSPEQMVAAMKVGEQTMQENQQASQKAASDQAKELEGIRQQTLQMTWNNENQQKELDRQNKIQVATISSLKGKDGPSDVDGDGIADPIQQAELALKMSAHNASLVAQNQKASADLQKTGLQHQATMRKLDLEAEKVAQKSAEVNLKHAQFTREQDQQDHNKKLDLTSQKVDKQTKEKELALKAKDLATKQATEKAKLAQDNRNKEAERKLQLQLHASTLAHQTQENAKDRETQVKLVKLKPKPSPGK</sequence>
<evidence type="ECO:0000256" key="1">
    <source>
        <dbReference type="SAM" id="MobiDB-lite"/>
    </source>
</evidence>
<comment type="caution">
    <text evidence="2">The sequence shown here is derived from an EMBL/GenBank/DDBJ whole genome shotgun (WGS) entry which is preliminary data.</text>
</comment>
<name>A0ABT9ACN9_9BACT</name>
<feature type="compositionally biased region" description="Low complexity" evidence="1">
    <location>
        <begin position="673"/>
        <end position="682"/>
    </location>
</feature>
<feature type="region of interest" description="Disordered" evidence="1">
    <location>
        <begin position="866"/>
        <end position="899"/>
    </location>
</feature>
<accession>A0ABT9ACN9</accession>
<feature type="compositionally biased region" description="Polar residues" evidence="1">
    <location>
        <begin position="866"/>
        <end position="877"/>
    </location>
</feature>
<feature type="region of interest" description="Disordered" evidence="1">
    <location>
        <begin position="1"/>
        <end position="27"/>
    </location>
</feature>
<feature type="region of interest" description="Disordered" evidence="1">
    <location>
        <begin position="800"/>
        <end position="826"/>
    </location>
</feature>
<dbReference type="EMBL" id="JAUQSX010000007">
    <property type="protein sequence ID" value="MDO7847616.1"/>
    <property type="molecule type" value="Genomic_DNA"/>
</dbReference>
<evidence type="ECO:0000313" key="3">
    <source>
        <dbReference type="Proteomes" id="UP001167796"/>
    </source>
</evidence>
<keyword evidence="3" id="KW-1185">Reference proteome</keyword>